<dbReference type="InterPro" id="IPR011006">
    <property type="entry name" value="CheY-like_superfamily"/>
</dbReference>
<keyword evidence="11" id="KW-1185">Reference proteome</keyword>
<feature type="domain" description="Response regulatory" evidence="9">
    <location>
        <begin position="475"/>
        <end position="593"/>
    </location>
</feature>
<dbReference type="Pfam" id="PF00512">
    <property type="entry name" value="HisKA"/>
    <property type="match status" value="1"/>
</dbReference>
<evidence type="ECO:0000256" key="1">
    <source>
        <dbReference type="ARBA" id="ARBA00000085"/>
    </source>
</evidence>
<dbReference type="Pfam" id="PF00072">
    <property type="entry name" value="Response_reg"/>
    <property type="match status" value="1"/>
</dbReference>
<dbReference type="CDD" id="cd00082">
    <property type="entry name" value="HisKA"/>
    <property type="match status" value="1"/>
</dbReference>
<dbReference type="InterPro" id="IPR003594">
    <property type="entry name" value="HATPase_dom"/>
</dbReference>
<dbReference type="InterPro" id="IPR004358">
    <property type="entry name" value="Sig_transdc_His_kin-like_C"/>
</dbReference>
<feature type="transmembrane region" description="Helical" evidence="7">
    <location>
        <begin position="58"/>
        <end position="77"/>
    </location>
</feature>
<evidence type="ECO:0000256" key="6">
    <source>
        <dbReference type="SAM" id="Coils"/>
    </source>
</evidence>
<dbReference type="Pfam" id="PF02518">
    <property type="entry name" value="HATPase_c"/>
    <property type="match status" value="1"/>
</dbReference>
<feature type="transmembrane region" description="Helical" evidence="7">
    <location>
        <begin position="83"/>
        <end position="100"/>
    </location>
</feature>
<keyword evidence="4" id="KW-0902">Two-component regulatory system</keyword>
<dbReference type="CDD" id="cd17546">
    <property type="entry name" value="REC_hyHK_CKI1_RcsC-like"/>
    <property type="match status" value="1"/>
</dbReference>
<dbReference type="EC" id="2.7.13.3" evidence="2"/>
<feature type="transmembrane region" description="Helical" evidence="7">
    <location>
        <begin position="168"/>
        <end position="187"/>
    </location>
</feature>
<proteinExistence type="predicted"/>
<feature type="coiled-coil region" evidence="6">
    <location>
        <begin position="194"/>
        <end position="224"/>
    </location>
</feature>
<dbReference type="RefSeq" id="WP_051759816.1">
    <property type="nucleotide sequence ID" value="NZ_JNFF01000046.1"/>
</dbReference>
<dbReference type="EMBL" id="JNFF01000046">
    <property type="protein sequence ID" value="KEQ30323.1"/>
    <property type="molecule type" value="Genomic_DNA"/>
</dbReference>
<evidence type="ECO:0000256" key="2">
    <source>
        <dbReference type="ARBA" id="ARBA00012438"/>
    </source>
</evidence>
<dbReference type="PANTHER" id="PTHR45339">
    <property type="entry name" value="HYBRID SIGNAL TRANSDUCTION HISTIDINE KINASE J"/>
    <property type="match status" value="1"/>
</dbReference>
<evidence type="ECO:0000259" key="8">
    <source>
        <dbReference type="PROSITE" id="PS50109"/>
    </source>
</evidence>
<dbReference type="PROSITE" id="PS50109">
    <property type="entry name" value="HIS_KIN"/>
    <property type="match status" value="1"/>
</dbReference>
<dbReference type="PRINTS" id="PR00344">
    <property type="entry name" value="BCTRLSENSOR"/>
</dbReference>
<evidence type="ECO:0000259" key="9">
    <source>
        <dbReference type="PROSITE" id="PS50110"/>
    </source>
</evidence>
<dbReference type="AlphaFoldDB" id="A0A081PI00"/>
<keyword evidence="7" id="KW-0812">Transmembrane</keyword>
<dbReference type="Proteomes" id="UP000028007">
    <property type="component" value="Unassembled WGS sequence"/>
</dbReference>
<dbReference type="FunFam" id="3.30.565.10:FF:000010">
    <property type="entry name" value="Sensor histidine kinase RcsC"/>
    <property type="match status" value="1"/>
</dbReference>
<name>A0A081PI00_9SPHI</name>
<evidence type="ECO:0000256" key="5">
    <source>
        <dbReference type="PROSITE-ProRule" id="PRU00169"/>
    </source>
</evidence>
<dbReference type="InterPro" id="IPR001789">
    <property type="entry name" value="Sig_transdc_resp-reg_receiver"/>
</dbReference>
<keyword evidence="7" id="KW-0472">Membrane</keyword>
<dbReference type="PROSITE" id="PS50110">
    <property type="entry name" value="RESPONSE_REGULATORY"/>
    <property type="match status" value="1"/>
</dbReference>
<evidence type="ECO:0000256" key="7">
    <source>
        <dbReference type="SAM" id="Phobius"/>
    </source>
</evidence>
<dbReference type="OrthoDB" id="9811889at2"/>
<feature type="transmembrane region" description="Helical" evidence="7">
    <location>
        <begin position="131"/>
        <end position="147"/>
    </location>
</feature>
<comment type="catalytic activity">
    <reaction evidence="1">
        <text>ATP + protein L-histidine = ADP + protein N-phospho-L-histidine.</text>
        <dbReference type="EC" id="2.7.13.3"/>
    </reaction>
</comment>
<feature type="domain" description="Histidine kinase" evidence="8">
    <location>
        <begin position="231"/>
        <end position="453"/>
    </location>
</feature>
<dbReference type="PANTHER" id="PTHR45339:SF1">
    <property type="entry name" value="HYBRID SIGNAL TRANSDUCTION HISTIDINE KINASE J"/>
    <property type="match status" value="1"/>
</dbReference>
<keyword evidence="6" id="KW-0175">Coiled coil</keyword>
<dbReference type="InterPro" id="IPR005467">
    <property type="entry name" value="His_kinase_dom"/>
</dbReference>
<dbReference type="eggNOG" id="COG0642">
    <property type="taxonomic scope" value="Bacteria"/>
</dbReference>
<comment type="caution">
    <text evidence="10">The sequence shown here is derived from an EMBL/GenBank/DDBJ whole genome shotgun (WGS) entry which is preliminary data.</text>
</comment>
<dbReference type="InterPro" id="IPR036097">
    <property type="entry name" value="HisK_dim/P_sf"/>
</dbReference>
<protein>
    <recommendedName>
        <fullName evidence="2">histidine kinase</fullName>
        <ecNumber evidence="2">2.7.13.3</ecNumber>
    </recommendedName>
</protein>
<keyword evidence="7" id="KW-1133">Transmembrane helix</keyword>
<dbReference type="Gene3D" id="3.30.565.10">
    <property type="entry name" value="Histidine kinase-like ATPase, C-terminal domain"/>
    <property type="match status" value="1"/>
</dbReference>
<dbReference type="SMART" id="SM00387">
    <property type="entry name" value="HATPase_c"/>
    <property type="match status" value="1"/>
</dbReference>
<dbReference type="Gene3D" id="3.40.50.2300">
    <property type="match status" value="1"/>
</dbReference>
<evidence type="ECO:0000256" key="3">
    <source>
        <dbReference type="ARBA" id="ARBA00022553"/>
    </source>
</evidence>
<organism evidence="10 11">
    <name type="scientific">Pedobacter antarcticus 4BY</name>
    <dbReference type="NCBI Taxonomy" id="1358423"/>
    <lineage>
        <taxon>Bacteria</taxon>
        <taxon>Pseudomonadati</taxon>
        <taxon>Bacteroidota</taxon>
        <taxon>Sphingobacteriia</taxon>
        <taxon>Sphingobacteriales</taxon>
        <taxon>Sphingobacteriaceae</taxon>
        <taxon>Pedobacter</taxon>
    </lineage>
</organism>
<dbReference type="SMART" id="SM00388">
    <property type="entry name" value="HisKA"/>
    <property type="match status" value="1"/>
</dbReference>
<dbReference type="Gene3D" id="1.10.287.130">
    <property type="match status" value="1"/>
</dbReference>
<reference evidence="10 11" key="1">
    <citation type="journal article" date="1992" name="Int. J. Syst. Bacteriol.">
        <title>Sphingobacterium antarcticus sp. nov. a Psychrotrophic Bacterium from the Soils of Schirmacher Oasis, Antarctica.</title>
        <authorList>
            <person name="Shivaji S."/>
            <person name="Ray M.K."/>
            <person name="Rao N.S."/>
            <person name="Saiserr L."/>
            <person name="Jagannadham M.V."/>
            <person name="Kumar G.S."/>
            <person name="Reddy G."/>
            <person name="Bhargava P.M."/>
        </authorList>
    </citation>
    <scope>NUCLEOTIDE SEQUENCE [LARGE SCALE GENOMIC DNA]</scope>
    <source>
        <strain evidence="10 11">4BY</strain>
    </source>
</reference>
<feature type="transmembrane region" description="Helical" evidence="7">
    <location>
        <begin position="30"/>
        <end position="51"/>
    </location>
</feature>
<evidence type="ECO:0000313" key="11">
    <source>
        <dbReference type="Proteomes" id="UP000028007"/>
    </source>
</evidence>
<dbReference type="SUPFAM" id="SSF52172">
    <property type="entry name" value="CheY-like"/>
    <property type="match status" value="1"/>
</dbReference>
<dbReference type="CDD" id="cd16922">
    <property type="entry name" value="HATPase_EvgS-ArcB-TorS-like"/>
    <property type="match status" value="1"/>
</dbReference>
<evidence type="ECO:0000313" key="10">
    <source>
        <dbReference type="EMBL" id="KEQ30323.1"/>
    </source>
</evidence>
<keyword evidence="3 5" id="KW-0597">Phosphoprotein</keyword>
<gene>
    <name evidence="10" type="ORF">N180_10245</name>
</gene>
<dbReference type="SUPFAM" id="SSF47384">
    <property type="entry name" value="Homodimeric domain of signal transducing histidine kinase"/>
    <property type="match status" value="1"/>
</dbReference>
<sequence>MINAFISIGNIFNRLLVREKNPINQARIKMLAYILVLYTIFTATLIVAYILGGETLHLIRVSIIFAASPLLIAIAYYTYAWKIVSHIVLGLITLAIWSNLTIYVQGVNIETLQFIWLACVLGFYMHGLKWGWFYAVINILPVLLYTATDYKTYFYLTSGPHKVSQLTYLFVITYNFFLILFLHHYFFQAFNQNFITLTETKNELKELNEKLKNTLYEVGKLSNARMDFLSTMSHELRTPLNGVIGISNALLLQSPREDQKENIAVLKFSAENLLSLINDILDFNKFESGKVELENIPFDLVVLIKNNILSIKPRAQEKMLDLNLIYPEELGQIRVISDPTRLTQVLLNLLNNAVKFTEKGTVELALVIIKQVDGEVSVRFKVTDTGIGIAAEKQQEIFEPFIQASSTTNRYFGGTGLGLPIVKKVLTMFNTSIQINSTPDQGTQFYFDIDFISQPASKFVLPEHTATGEELAGLKVLVVEDNPVNVLVIRKTLEQWNIQPVIAENGLIALKLLETMDFDIVLMDLYMPEMDGYEATTCIRSLKDPIKSAVPIIALTASSNIDITDKVIQAGMNDYLSKPFNPDHLYQKLTRLIRPKGTVKIPLPDKSHGLKTSL</sequence>
<accession>A0A081PI00</accession>
<feature type="modified residue" description="4-aspartylphosphate" evidence="5">
    <location>
        <position position="524"/>
    </location>
</feature>
<dbReference type="InterPro" id="IPR036890">
    <property type="entry name" value="HATPase_C_sf"/>
</dbReference>
<dbReference type="SMART" id="SM00448">
    <property type="entry name" value="REC"/>
    <property type="match status" value="1"/>
</dbReference>
<dbReference type="SUPFAM" id="SSF55874">
    <property type="entry name" value="ATPase domain of HSP90 chaperone/DNA topoisomerase II/histidine kinase"/>
    <property type="match status" value="1"/>
</dbReference>
<dbReference type="GO" id="GO:0000155">
    <property type="term" value="F:phosphorelay sensor kinase activity"/>
    <property type="evidence" value="ECO:0007669"/>
    <property type="project" value="InterPro"/>
</dbReference>
<evidence type="ECO:0000256" key="4">
    <source>
        <dbReference type="ARBA" id="ARBA00023012"/>
    </source>
</evidence>
<dbReference type="InterPro" id="IPR003661">
    <property type="entry name" value="HisK_dim/P_dom"/>
</dbReference>